<dbReference type="OrthoDB" id="9764467at2"/>
<feature type="coiled-coil region" evidence="1">
    <location>
        <begin position="501"/>
        <end position="566"/>
    </location>
</feature>
<dbReference type="PANTHER" id="PTHR32114">
    <property type="entry name" value="ABC TRANSPORTER ABCH.3"/>
    <property type="match status" value="1"/>
</dbReference>
<dbReference type="CDD" id="cd00267">
    <property type="entry name" value="ABC_ATPase"/>
    <property type="match status" value="1"/>
</dbReference>
<dbReference type="GO" id="GO:0004519">
    <property type="term" value="F:endonuclease activity"/>
    <property type="evidence" value="ECO:0007669"/>
    <property type="project" value="UniProtKB-KW"/>
</dbReference>
<dbReference type="RefSeq" id="WP_135595551.1">
    <property type="nucleotide sequence ID" value="NZ_RQEZ01000086.1"/>
</dbReference>
<dbReference type="SUPFAM" id="SSF52540">
    <property type="entry name" value="P-loop containing nucleoside triphosphate hydrolases"/>
    <property type="match status" value="1"/>
</dbReference>
<comment type="caution">
    <text evidence="2">The sequence shown here is derived from an EMBL/GenBank/DDBJ whole genome shotgun (WGS) entry which is preliminary data.</text>
</comment>
<evidence type="ECO:0000313" key="3">
    <source>
        <dbReference type="Proteomes" id="UP000298277"/>
    </source>
</evidence>
<feature type="coiled-coil region" evidence="1">
    <location>
        <begin position="327"/>
        <end position="361"/>
    </location>
</feature>
<keyword evidence="3" id="KW-1185">Reference proteome</keyword>
<evidence type="ECO:0000256" key="1">
    <source>
        <dbReference type="SAM" id="Coils"/>
    </source>
</evidence>
<dbReference type="EMBL" id="RQFA01000024">
    <property type="protein sequence ID" value="TGK36196.1"/>
    <property type="molecule type" value="Genomic_DNA"/>
</dbReference>
<name>A0A5F1YJ25_9LEPT</name>
<reference evidence="2" key="1">
    <citation type="journal article" date="2019" name="PLoS Negl. Trop. Dis.">
        <title>Revisiting the worldwide diversity of Leptospira species in the environment.</title>
        <authorList>
            <person name="Vincent A.T."/>
            <person name="Schiettekatte O."/>
            <person name="Bourhy P."/>
            <person name="Veyrier F.J."/>
            <person name="Picardeau M."/>
        </authorList>
    </citation>
    <scope>NUCLEOTIDE SEQUENCE [LARGE SCALE GENOMIC DNA]</scope>
    <source>
        <strain evidence="2">201800299</strain>
    </source>
</reference>
<keyword evidence="2" id="KW-0378">Hydrolase</keyword>
<dbReference type="Gene3D" id="3.40.50.300">
    <property type="entry name" value="P-loop containing nucleotide triphosphate hydrolases"/>
    <property type="match status" value="2"/>
</dbReference>
<organism evidence="2 3">
    <name type="scientific">Leptospira gomenensis</name>
    <dbReference type="NCBI Taxonomy" id="2484974"/>
    <lineage>
        <taxon>Bacteria</taxon>
        <taxon>Pseudomonadati</taxon>
        <taxon>Spirochaetota</taxon>
        <taxon>Spirochaetia</taxon>
        <taxon>Leptospirales</taxon>
        <taxon>Leptospiraceae</taxon>
        <taxon>Leptospira</taxon>
    </lineage>
</organism>
<gene>
    <name evidence="2" type="ORF">EHQ17_04585</name>
</gene>
<accession>A0A5F1YJ25</accession>
<sequence>MKLIRISSKGSIPFPEEMTWNVPGVSGKKIAITGTNGAGKSTLLDLISMAWFGTAPNRKSRSGRDEGAIYECFTKKDSFIEVEAEFGNDICLVKRLIDPNAKTQKPYLYWNGKAVTEGKIKEFGEKFFQLTNLNESVFLSAVYHAQNGKGHVVGLDQKSARALIDDLLDLWKFDEEFEEFDTLRKSIETEVSGDILVLKNLSDGKEEPVLLRTQIDSTKQTIETIESGLALFRKAESEAVQSLADLKANALETREYLDKKDRLEKEYYTEIEALKNLTTRRDNNQVLVLDRKAEILQAVEENEQFGKKILLHKKILNQLQDQFFSVNAVIDEEARAYKAEIENLQTKIVSLEENRDIEKASVSSFNSLLTRVQTELQQARKSSALLSEVPCKGKIVEGVDLPEACPLLKDARSNHSRILDLETEELKLKNSLADRPDVETPVLEARAELKFAQAGLELLRIDPRIIALKEKESENGAVIREIESVLNDSKFKDLLKMAPELSVADERVKEYDRQINSVSERISNIDSELYSVNEFLSTVSEVSKTIEEKEEALSKIRANIEDQTEEQKKHIATLGGLVSRLEKAVETQARIEEFQKSISEKYERLTLLKTLCEGLSPKGARALKLDAAGPEISATINAILSECFGGRFKVRLSTIKETGSGKDKEDFSILVLDNETGIETLVENKSGGEAAIIKEAISLGMAAYKRNKTNADIRTLIRDESDGGLTSENAHFYQKMLDRALTEGRFEQVIFISHKKEIQEIADRIFFVKDGKVTEVAA</sequence>
<evidence type="ECO:0000313" key="2">
    <source>
        <dbReference type="EMBL" id="TGK36196.1"/>
    </source>
</evidence>
<dbReference type="InterPro" id="IPR027417">
    <property type="entry name" value="P-loop_NTPase"/>
</dbReference>
<protein>
    <submittedName>
        <fullName evidence="2">Endonuclease</fullName>
    </submittedName>
</protein>
<proteinExistence type="predicted"/>
<dbReference type="AlphaFoldDB" id="A0A5F1YJ25"/>
<keyword evidence="2" id="KW-0540">Nuclease</keyword>
<keyword evidence="1" id="KW-0175">Coiled coil</keyword>
<dbReference type="Proteomes" id="UP000298277">
    <property type="component" value="Unassembled WGS sequence"/>
</dbReference>
<dbReference type="PANTHER" id="PTHR32114:SF2">
    <property type="entry name" value="ABC TRANSPORTER ABCH.3"/>
    <property type="match status" value="1"/>
</dbReference>
<keyword evidence="2" id="KW-0255">Endonuclease</keyword>